<evidence type="ECO:0000313" key="2">
    <source>
        <dbReference type="Proteomes" id="UP000307000"/>
    </source>
</evidence>
<gene>
    <name evidence="1" type="ORF">GcLGCM259_0393</name>
</gene>
<sequence length="158" mass="16876">MNFDELDDSVKEALNKVLGTALGVAREQLEEQGVFLPFAIGLEPQSGAEEPELRLLAVPPTENPDDPEADIDTEAMAADLVQVLNQEGANFAAVAITSDVLLAEDNRDAIHVVAEHKAGAALAIVQPYTMPDEPGGTWHFEDPVAEPADMSLFAQDAQ</sequence>
<dbReference type="AlphaFoldDB" id="A0A5B7WQE8"/>
<evidence type="ECO:0000313" key="1">
    <source>
        <dbReference type="EMBL" id="QCY46172.1"/>
    </source>
</evidence>
<protein>
    <submittedName>
        <fullName evidence="1">Uncharacterized protein</fullName>
    </submittedName>
</protein>
<dbReference type="KEGG" id="gcr:GcLGCM259_0393"/>
<proteinExistence type="predicted"/>
<reference evidence="1 2" key="1">
    <citation type="submission" date="2018-12" db="EMBL/GenBank/DDBJ databases">
        <title>Complete Genome Sequence of Glutamicibacter creatinolyticus strain LGCM259,isolated from an abscess of a 12-year-old mare in Italy.</title>
        <authorList>
            <person name="Santos R.G."/>
            <person name="Silva A.L."/>
            <person name="Seyffert N."/>
            <person name="Castro T.L.P."/>
            <person name="Attili A.R."/>
            <person name="Rifici C."/>
            <person name="Mazzullo G."/>
            <person name="Brenig B."/>
            <person name="Venanzi F."/>
            <person name="Azevedo V."/>
        </authorList>
    </citation>
    <scope>NUCLEOTIDE SEQUENCE [LARGE SCALE GENOMIC DNA]</scope>
    <source>
        <strain evidence="1 2">LGCM 259</strain>
    </source>
</reference>
<dbReference type="Proteomes" id="UP000307000">
    <property type="component" value="Chromosome"/>
</dbReference>
<name>A0A5B7WQE8_9MICC</name>
<dbReference type="RefSeq" id="WP_138925611.1">
    <property type="nucleotide sequence ID" value="NZ_CP034412.1"/>
</dbReference>
<keyword evidence="2" id="KW-1185">Reference proteome</keyword>
<accession>A0A5B7WQE8</accession>
<dbReference type="EMBL" id="CP034412">
    <property type="protein sequence ID" value="QCY46172.1"/>
    <property type="molecule type" value="Genomic_DNA"/>
</dbReference>
<organism evidence="1 2">
    <name type="scientific">Glutamicibacter creatinolyticus</name>
    <dbReference type="NCBI Taxonomy" id="162496"/>
    <lineage>
        <taxon>Bacteria</taxon>
        <taxon>Bacillati</taxon>
        <taxon>Actinomycetota</taxon>
        <taxon>Actinomycetes</taxon>
        <taxon>Micrococcales</taxon>
        <taxon>Micrococcaceae</taxon>
        <taxon>Glutamicibacter</taxon>
    </lineage>
</organism>